<dbReference type="InterPro" id="IPR009100">
    <property type="entry name" value="AcylCoA_DH/oxidase_NM_dom_sf"/>
</dbReference>
<dbReference type="Gene3D" id="1.20.140.10">
    <property type="entry name" value="Butyryl-CoA Dehydrogenase, subunit A, domain 3"/>
    <property type="match status" value="1"/>
</dbReference>
<gene>
    <name evidence="10" type="ORF">MKZ38_010008</name>
</gene>
<accession>A0AAD5RJR8</accession>
<dbReference type="Pfam" id="PF02770">
    <property type="entry name" value="Acyl-CoA_dh_M"/>
    <property type="match status" value="1"/>
</dbReference>
<evidence type="ECO:0000256" key="6">
    <source>
        <dbReference type="RuleBase" id="RU362125"/>
    </source>
</evidence>
<feature type="domain" description="Acyl-CoA dehydrogenase/oxidase C-terminal" evidence="7">
    <location>
        <begin position="264"/>
        <end position="417"/>
    </location>
</feature>
<evidence type="ECO:0000259" key="9">
    <source>
        <dbReference type="Pfam" id="PF02771"/>
    </source>
</evidence>
<dbReference type="SUPFAM" id="SSF47203">
    <property type="entry name" value="Acyl-CoA dehydrogenase C-terminal domain-like"/>
    <property type="match status" value="1"/>
</dbReference>
<keyword evidence="11" id="KW-1185">Reference proteome</keyword>
<dbReference type="InterPro" id="IPR009075">
    <property type="entry name" value="AcylCo_DH/oxidase_C"/>
</dbReference>
<sequence length="434" mass="47236">MSPSTTPFGAAAPFAEPLWYSRGVSPYYKESHKRLRGEVRRYVDSSIMPFCEEWEGQGSIPRQVLDRHAQLGYQAAAVYPLPGDMLDDIVLPAGIPSREWDAFHDLIVIDEIARCGYLGVIWGLTCGNSIGCPPVVNFGSPEQKRRFLPAVYSGKARFCLGVTEPDAGSDVANITTTAERKGDVYVVNGAKKWITNGMTADFVTAAVRTGGAGKDGISALVIPLGAPGVTRRHISNSGVHASGSAYLDFDEVEVPAANLLGRQNEGFRIIMSNFNHERLWLACTSLRMARVCAEDAFAHAASRETFGRKLIENQLIRAKVSSFGRSIEPAHAYMEQLVHVLRETKDPAALQDLWVGGLIANLKVAAGRVLEHVNREAQQVMGGLGYSKTGKGARIEQISRDVRVMVVGGGSEEILQDLAVVQEMKASRARVQKL</sequence>
<dbReference type="AlphaFoldDB" id="A0AAD5RJR8"/>
<dbReference type="SUPFAM" id="SSF56645">
    <property type="entry name" value="Acyl-CoA dehydrogenase NM domain-like"/>
    <property type="match status" value="1"/>
</dbReference>
<dbReference type="PANTHER" id="PTHR48083">
    <property type="entry name" value="MEDIUM-CHAIN SPECIFIC ACYL-COA DEHYDROGENASE, MITOCHONDRIAL-RELATED"/>
    <property type="match status" value="1"/>
</dbReference>
<evidence type="ECO:0000313" key="11">
    <source>
        <dbReference type="Proteomes" id="UP001201980"/>
    </source>
</evidence>
<dbReference type="Gene3D" id="2.40.110.10">
    <property type="entry name" value="Butyryl-CoA Dehydrogenase, subunit A, domain 2"/>
    <property type="match status" value="1"/>
</dbReference>
<comment type="similarity">
    <text evidence="2 6">Belongs to the acyl-CoA dehydrogenase family.</text>
</comment>
<dbReference type="Pfam" id="PF00441">
    <property type="entry name" value="Acyl-CoA_dh_1"/>
    <property type="match status" value="1"/>
</dbReference>
<keyword evidence="5 6" id="KW-0560">Oxidoreductase</keyword>
<dbReference type="InterPro" id="IPR036250">
    <property type="entry name" value="AcylCo_DH-like_C"/>
</dbReference>
<name>A0AAD5RJR8_9PEZI</name>
<evidence type="ECO:0000256" key="3">
    <source>
        <dbReference type="ARBA" id="ARBA00022630"/>
    </source>
</evidence>
<organism evidence="10 11">
    <name type="scientific">Zalerion maritima</name>
    <dbReference type="NCBI Taxonomy" id="339359"/>
    <lineage>
        <taxon>Eukaryota</taxon>
        <taxon>Fungi</taxon>
        <taxon>Dikarya</taxon>
        <taxon>Ascomycota</taxon>
        <taxon>Pezizomycotina</taxon>
        <taxon>Sordariomycetes</taxon>
        <taxon>Lulworthiomycetidae</taxon>
        <taxon>Lulworthiales</taxon>
        <taxon>Lulworthiaceae</taxon>
        <taxon>Zalerion</taxon>
    </lineage>
</organism>
<evidence type="ECO:0000256" key="4">
    <source>
        <dbReference type="ARBA" id="ARBA00022827"/>
    </source>
</evidence>
<dbReference type="GO" id="GO:0050660">
    <property type="term" value="F:flavin adenine dinucleotide binding"/>
    <property type="evidence" value="ECO:0007669"/>
    <property type="project" value="InterPro"/>
</dbReference>
<evidence type="ECO:0000259" key="7">
    <source>
        <dbReference type="Pfam" id="PF00441"/>
    </source>
</evidence>
<evidence type="ECO:0000259" key="8">
    <source>
        <dbReference type="Pfam" id="PF02770"/>
    </source>
</evidence>
<feature type="domain" description="Acyl-CoA oxidase/dehydrogenase middle" evidence="8">
    <location>
        <begin position="159"/>
        <end position="252"/>
    </location>
</feature>
<dbReference type="GO" id="GO:0003995">
    <property type="term" value="F:acyl-CoA dehydrogenase activity"/>
    <property type="evidence" value="ECO:0007669"/>
    <property type="project" value="TreeGrafter"/>
</dbReference>
<dbReference type="InterPro" id="IPR013786">
    <property type="entry name" value="AcylCoA_DH/ox_N"/>
</dbReference>
<comment type="cofactor">
    <cofactor evidence="1 6">
        <name>FAD</name>
        <dbReference type="ChEBI" id="CHEBI:57692"/>
    </cofactor>
</comment>
<evidence type="ECO:0000256" key="1">
    <source>
        <dbReference type="ARBA" id="ARBA00001974"/>
    </source>
</evidence>
<dbReference type="InterPro" id="IPR037069">
    <property type="entry name" value="AcylCoA_DH/ox_N_sf"/>
</dbReference>
<proteinExistence type="inferred from homology"/>
<dbReference type="Gene3D" id="1.10.540.10">
    <property type="entry name" value="Acyl-CoA dehydrogenase/oxidase, N-terminal domain"/>
    <property type="match status" value="1"/>
</dbReference>
<dbReference type="InterPro" id="IPR046373">
    <property type="entry name" value="Acyl-CoA_Oxase/DH_mid-dom_sf"/>
</dbReference>
<dbReference type="InterPro" id="IPR050741">
    <property type="entry name" value="Acyl-CoA_dehydrogenase"/>
</dbReference>
<dbReference type="GO" id="GO:0005737">
    <property type="term" value="C:cytoplasm"/>
    <property type="evidence" value="ECO:0007669"/>
    <property type="project" value="TreeGrafter"/>
</dbReference>
<evidence type="ECO:0008006" key="12">
    <source>
        <dbReference type="Google" id="ProtNLM"/>
    </source>
</evidence>
<dbReference type="EMBL" id="JAKWBI020000839">
    <property type="protein sequence ID" value="KAJ2892305.1"/>
    <property type="molecule type" value="Genomic_DNA"/>
</dbReference>
<dbReference type="GO" id="GO:0033539">
    <property type="term" value="P:fatty acid beta-oxidation using acyl-CoA dehydrogenase"/>
    <property type="evidence" value="ECO:0007669"/>
    <property type="project" value="TreeGrafter"/>
</dbReference>
<evidence type="ECO:0000256" key="2">
    <source>
        <dbReference type="ARBA" id="ARBA00009347"/>
    </source>
</evidence>
<dbReference type="Proteomes" id="UP001201980">
    <property type="component" value="Unassembled WGS sequence"/>
</dbReference>
<dbReference type="PANTHER" id="PTHR48083:SF17">
    <property type="entry name" value="ACYL-COA DEHYDROGENASE (AFU_ORTHOLOGUE AFUA_2G16630)-RELATED"/>
    <property type="match status" value="1"/>
</dbReference>
<dbReference type="FunFam" id="2.40.110.10:FF:000002">
    <property type="entry name" value="Acyl-CoA dehydrogenase fadE12"/>
    <property type="match status" value="1"/>
</dbReference>
<comment type="caution">
    <text evidence="10">The sequence shown here is derived from an EMBL/GenBank/DDBJ whole genome shotgun (WGS) entry which is preliminary data.</text>
</comment>
<dbReference type="InterPro" id="IPR006091">
    <property type="entry name" value="Acyl-CoA_Oxase/DH_mid-dom"/>
</dbReference>
<protein>
    <recommendedName>
        <fullName evidence="12">Acyl-CoA dehydrogenase</fullName>
    </recommendedName>
</protein>
<evidence type="ECO:0000313" key="10">
    <source>
        <dbReference type="EMBL" id="KAJ2892305.1"/>
    </source>
</evidence>
<keyword evidence="4 6" id="KW-0274">FAD</keyword>
<feature type="domain" description="Acyl-CoA dehydrogenase/oxidase N-terminal" evidence="9">
    <location>
        <begin position="30"/>
        <end position="155"/>
    </location>
</feature>
<reference evidence="10" key="1">
    <citation type="submission" date="2022-07" db="EMBL/GenBank/DDBJ databases">
        <title>Draft genome sequence of Zalerion maritima ATCC 34329, a (micro)plastics degrading marine fungus.</title>
        <authorList>
            <person name="Paco A."/>
            <person name="Goncalves M.F.M."/>
            <person name="Rocha-Santos T.A.P."/>
            <person name="Alves A."/>
        </authorList>
    </citation>
    <scope>NUCLEOTIDE SEQUENCE</scope>
    <source>
        <strain evidence="10">ATCC 34329</strain>
    </source>
</reference>
<dbReference type="Pfam" id="PF02771">
    <property type="entry name" value="Acyl-CoA_dh_N"/>
    <property type="match status" value="1"/>
</dbReference>
<evidence type="ECO:0000256" key="5">
    <source>
        <dbReference type="ARBA" id="ARBA00023002"/>
    </source>
</evidence>
<keyword evidence="3 6" id="KW-0285">Flavoprotein</keyword>